<name>A0A2I0UIF9_LIMLA</name>
<accession>A0A2I0UIF9</accession>
<dbReference type="AlphaFoldDB" id="A0A2I0UIF9"/>
<dbReference type="OrthoDB" id="416454at2759"/>
<evidence type="ECO:0000259" key="2">
    <source>
        <dbReference type="Pfam" id="PF00078"/>
    </source>
</evidence>
<evidence type="ECO:0000313" key="3">
    <source>
        <dbReference type="EMBL" id="PKU45837.1"/>
    </source>
</evidence>
<keyword evidence="3" id="KW-0418">Kinase</keyword>
<protein>
    <submittedName>
        <fullName evidence="3">Glycerol kinase</fullName>
    </submittedName>
</protein>
<reference evidence="4" key="1">
    <citation type="submission" date="2017-11" db="EMBL/GenBank/DDBJ databases">
        <authorList>
            <person name="Lima N.C."/>
            <person name="Parody-Merino A.M."/>
            <person name="Battley P.F."/>
            <person name="Fidler A.E."/>
            <person name="Prosdocimi F."/>
        </authorList>
    </citation>
    <scope>NUCLEOTIDE SEQUENCE [LARGE SCALE GENOMIC DNA]</scope>
</reference>
<dbReference type="EMBL" id="KZ505739">
    <property type="protein sequence ID" value="PKU45837.1"/>
    <property type="molecule type" value="Genomic_DNA"/>
</dbReference>
<gene>
    <name evidence="3" type="ORF">llap_3838</name>
</gene>
<dbReference type="GO" id="GO:0016301">
    <property type="term" value="F:kinase activity"/>
    <property type="evidence" value="ECO:0007669"/>
    <property type="project" value="UniProtKB-KW"/>
</dbReference>
<sequence length="335" mass="38313">MHKTTSRSETLDFRRANFDLFKKLLGKIPWVRALEDRGAQESWLIFKYHFLQAQDRCIPKSKKSGKGSRRPLWLSRELLKKLKWKIEVYSVWKNRLITWEDYKNAVRVCRDERRKAKASLELKLARDVKVNKKGFFKSIGGKRKTRENVGPLLNETGAMVTEDAEKAELLNALFASVFTAQASPQESQTLEETEKVWTKEEENQVVEENQDREQLSKLDICKSMGPDGMHPKPFDTVSHGILIGKLRNCGLEEWTVRWIENWVKDRAQRVIISGTESNWRSIPSGVPQGSVLGPVLFNIFINDLDEGMECTLSKFADDTKLGGVADTPEGCAAIQ</sequence>
<dbReference type="GO" id="GO:0061343">
    <property type="term" value="P:cell adhesion involved in heart morphogenesis"/>
    <property type="evidence" value="ECO:0007669"/>
    <property type="project" value="TreeGrafter"/>
</dbReference>
<keyword evidence="3" id="KW-0808">Transferase</keyword>
<dbReference type="PANTHER" id="PTHR33395:SF22">
    <property type="entry name" value="REVERSE TRANSCRIPTASE DOMAIN-CONTAINING PROTEIN"/>
    <property type="match status" value="1"/>
</dbReference>
<dbReference type="Pfam" id="PF00078">
    <property type="entry name" value="RVT_1"/>
    <property type="match status" value="1"/>
</dbReference>
<dbReference type="InterPro" id="IPR000477">
    <property type="entry name" value="RT_dom"/>
</dbReference>
<feature type="compositionally biased region" description="Basic and acidic residues" evidence="1">
    <location>
        <begin position="192"/>
        <end position="202"/>
    </location>
</feature>
<evidence type="ECO:0000313" key="4">
    <source>
        <dbReference type="Proteomes" id="UP000233556"/>
    </source>
</evidence>
<dbReference type="GO" id="GO:0031012">
    <property type="term" value="C:extracellular matrix"/>
    <property type="evidence" value="ECO:0007669"/>
    <property type="project" value="TreeGrafter"/>
</dbReference>
<proteinExistence type="predicted"/>
<evidence type="ECO:0000256" key="1">
    <source>
        <dbReference type="SAM" id="MobiDB-lite"/>
    </source>
</evidence>
<keyword evidence="4" id="KW-1185">Reference proteome</keyword>
<dbReference type="PANTHER" id="PTHR33395">
    <property type="entry name" value="TRANSCRIPTASE, PUTATIVE-RELATED-RELATED"/>
    <property type="match status" value="1"/>
</dbReference>
<dbReference type="Proteomes" id="UP000233556">
    <property type="component" value="Unassembled WGS sequence"/>
</dbReference>
<organism evidence="3 4">
    <name type="scientific">Limosa lapponica baueri</name>
    <dbReference type="NCBI Taxonomy" id="1758121"/>
    <lineage>
        <taxon>Eukaryota</taxon>
        <taxon>Metazoa</taxon>
        <taxon>Chordata</taxon>
        <taxon>Craniata</taxon>
        <taxon>Vertebrata</taxon>
        <taxon>Euteleostomi</taxon>
        <taxon>Archelosauria</taxon>
        <taxon>Archosauria</taxon>
        <taxon>Dinosauria</taxon>
        <taxon>Saurischia</taxon>
        <taxon>Theropoda</taxon>
        <taxon>Coelurosauria</taxon>
        <taxon>Aves</taxon>
        <taxon>Neognathae</taxon>
        <taxon>Neoaves</taxon>
        <taxon>Charadriiformes</taxon>
        <taxon>Scolopacidae</taxon>
        <taxon>Limosa</taxon>
    </lineage>
</organism>
<dbReference type="GO" id="GO:0007508">
    <property type="term" value="P:larval heart development"/>
    <property type="evidence" value="ECO:0007669"/>
    <property type="project" value="TreeGrafter"/>
</dbReference>
<feature type="domain" description="Reverse transcriptase" evidence="2">
    <location>
        <begin position="233"/>
        <end position="320"/>
    </location>
</feature>
<reference evidence="4" key="2">
    <citation type="submission" date="2017-12" db="EMBL/GenBank/DDBJ databases">
        <title>Genome sequence of the Bar-tailed Godwit (Limosa lapponica baueri).</title>
        <authorList>
            <person name="Lima N.C.B."/>
            <person name="Parody-Merino A.M."/>
            <person name="Battley P.F."/>
            <person name="Fidler A.E."/>
            <person name="Prosdocimi F."/>
        </authorList>
    </citation>
    <scope>NUCLEOTIDE SEQUENCE [LARGE SCALE GENOMIC DNA]</scope>
</reference>
<feature type="region of interest" description="Disordered" evidence="1">
    <location>
        <begin position="188"/>
        <end position="209"/>
    </location>
</feature>